<accession>A0AAN5CHM2</accession>
<dbReference type="EMBL" id="BTRK01000004">
    <property type="protein sequence ID" value="GMR44568.1"/>
    <property type="molecule type" value="Genomic_DNA"/>
</dbReference>
<organism evidence="1 2">
    <name type="scientific">Pristionchus mayeri</name>
    <dbReference type="NCBI Taxonomy" id="1317129"/>
    <lineage>
        <taxon>Eukaryota</taxon>
        <taxon>Metazoa</taxon>
        <taxon>Ecdysozoa</taxon>
        <taxon>Nematoda</taxon>
        <taxon>Chromadorea</taxon>
        <taxon>Rhabditida</taxon>
        <taxon>Rhabditina</taxon>
        <taxon>Diplogasteromorpha</taxon>
        <taxon>Diplogasteroidea</taxon>
        <taxon>Neodiplogasteridae</taxon>
        <taxon>Pristionchus</taxon>
    </lineage>
</organism>
<dbReference type="AlphaFoldDB" id="A0AAN5CHM2"/>
<feature type="non-terminal residue" evidence="1">
    <location>
        <position position="1"/>
    </location>
</feature>
<protein>
    <submittedName>
        <fullName evidence="1">Uncharacterized protein</fullName>
    </submittedName>
</protein>
<comment type="caution">
    <text evidence="1">The sequence shown here is derived from an EMBL/GenBank/DDBJ whole genome shotgun (WGS) entry which is preliminary data.</text>
</comment>
<evidence type="ECO:0000313" key="2">
    <source>
        <dbReference type="Proteomes" id="UP001328107"/>
    </source>
</evidence>
<gene>
    <name evidence="1" type="ORF">PMAYCL1PPCAC_14763</name>
</gene>
<dbReference type="Proteomes" id="UP001328107">
    <property type="component" value="Unassembled WGS sequence"/>
</dbReference>
<proteinExistence type="predicted"/>
<feature type="non-terminal residue" evidence="1">
    <location>
        <position position="80"/>
    </location>
</feature>
<sequence length="80" mass="8918">AGYSRRGNDRLRDALGLTDASSMTSDSWTRSTNWVLGEFSTTRFTSATPACAMPLRIRKRSSRASQTMKILTMELATAWL</sequence>
<keyword evidence="2" id="KW-1185">Reference proteome</keyword>
<reference evidence="2" key="1">
    <citation type="submission" date="2022-10" db="EMBL/GenBank/DDBJ databases">
        <title>Genome assembly of Pristionchus species.</title>
        <authorList>
            <person name="Yoshida K."/>
            <person name="Sommer R.J."/>
        </authorList>
    </citation>
    <scope>NUCLEOTIDE SEQUENCE [LARGE SCALE GENOMIC DNA]</scope>
    <source>
        <strain evidence="2">RS5460</strain>
    </source>
</reference>
<evidence type="ECO:0000313" key="1">
    <source>
        <dbReference type="EMBL" id="GMR44568.1"/>
    </source>
</evidence>
<name>A0AAN5CHM2_9BILA</name>